<evidence type="ECO:0000313" key="3">
    <source>
        <dbReference type="Proteomes" id="UP000030764"/>
    </source>
</evidence>
<dbReference type="Proteomes" id="UP000030764">
    <property type="component" value="Unassembled WGS sequence"/>
</dbReference>
<dbReference type="EMBL" id="KL367493">
    <property type="protein sequence ID" value="KFD69750.1"/>
    <property type="molecule type" value="Genomic_DNA"/>
</dbReference>
<keyword evidence="3" id="KW-1185">Reference proteome</keyword>
<protein>
    <submittedName>
        <fullName evidence="1">Uncharacterized protein</fullName>
    </submittedName>
</protein>
<evidence type="ECO:0000313" key="2">
    <source>
        <dbReference type="EMBL" id="KFD69750.1"/>
    </source>
</evidence>
<name>A0A085LWY6_9BILA</name>
<dbReference type="EMBL" id="KL363270">
    <property type="protein sequence ID" value="KFD49482.1"/>
    <property type="molecule type" value="Genomic_DNA"/>
</dbReference>
<proteinExistence type="predicted"/>
<gene>
    <name evidence="1" type="ORF">M513_09667</name>
    <name evidence="2" type="ORF">M514_09667</name>
</gene>
<reference evidence="1 3" key="1">
    <citation type="journal article" date="2014" name="Nat. Genet.">
        <title>Genome and transcriptome of the porcine whipworm Trichuris suis.</title>
        <authorList>
            <person name="Jex A.R."/>
            <person name="Nejsum P."/>
            <person name="Schwarz E.M."/>
            <person name="Hu L."/>
            <person name="Young N.D."/>
            <person name="Hall R.S."/>
            <person name="Korhonen P.K."/>
            <person name="Liao S."/>
            <person name="Thamsborg S."/>
            <person name="Xia J."/>
            <person name="Xu P."/>
            <person name="Wang S."/>
            <person name="Scheerlinck J.P."/>
            <person name="Hofmann A."/>
            <person name="Sternberg P.W."/>
            <person name="Wang J."/>
            <person name="Gasser R.B."/>
        </authorList>
    </citation>
    <scope>NUCLEOTIDE SEQUENCE [LARGE SCALE GENOMIC DNA]</scope>
    <source>
        <strain evidence="2">DCEP-RM93F</strain>
        <strain evidence="1">DCEP-RM93M</strain>
    </source>
</reference>
<dbReference type="AlphaFoldDB" id="A0A085LWY6"/>
<accession>A0A085LWY6</accession>
<organism evidence="1 3">
    <name type="scientific">Trichuris suis</name>
    <name type="common">pig whipworm</name>
    <dbReference type="NCBI Taxonomy" id="68888"/>
    <lineage>
        <taxon>Eukaryota</taxon>
        <taxon>Metazoa</taxon>
        <taxon>Ecdysozoa</taxon>
        <taxon>Nematoda</taxon>
        <taxon>Enoplea</taxon>
        <taxon>Dorylaimia</taxon>
        <taxon>Trichinellida</taxon>
        <taxon>Trichuridae</taxon>
        <taxon>Trichuris</taxon>
    </lineage>
</organism>
<evidence type="ECO:0000313" key="1">
    <source>
        <dbReference type="EMBL" id="KFD49482.1"/>
    </source>
</evidence>
<dbReference type="Proteomes" id="UP000030758">
    <property type="component" value="Unassembled WGS sequence"/>
</dbReference>
<sequence length="92" mass="10345">MQGPFVELAVLKCIMAIANVSCRALLQAPTNVGYSAQDFYERRVDEQSADKFGNYQSTTHFAKKPIDATCNKVKPKALERDACFQRLTLRIC</sequence>